<evidence type="ECO:0000313" key="1">
    <source>
        <dbReference type="EMBL" id="KAJ7605175.1"/>
    </source>
</evidence>
<name>A0AAD7AZ49_9AGAR</name>
<protein>
    <recommendedName>
        <fullName evidence="3">F-box domain-containing protein</fullName>
    </recommendedName>
</protein>
<comment type="caution">
    <text evidence="1">The sequence shown here is derived from an EMBL/GenBank/DDBJ whole genome shotgun (WGS) entry which is preliminary data.</text>
</comment>
<accession>A0AAD7AZ49</accession>
<proteinExistence type="predicted"/>
<keyword evidence="2" id="KW-1185">Reference proteome</keyword>
<sequence>MHSIAPLKPSGLRSSHLTLLDSNIAPSDSDTILVRSTNSRIDARLVAIDNEISLLETEKASLSVLRAENQAILSPIRIIPPEVWADIFLWTLPPSYEVSPSPRGFSQSPWVLTRVSSLWRQIAVSTPSLWTRIVISYSRGDAWSLEAVKTQIQRARGLRIWFIPSRTLDPAPQLEMFQLLVEQSPRWEEAVLGLTRPMLPAFTAIRDRVPLLHRLWLQWDDDHTKADMNSVDAFRNAPLLRQLCVVEGFTTSIQFPIQQLTHYDLDVPTWMHVRILSAATNLVQARIMGDFTEYTGVPLVLPSLRRAYVASIEIIGLLTTPGLEELGIRMLGAHAPNPGPFIAALVERSSCPLRRFVVHGAPQDTLIAPILHDLPSIVDLAVVVSIGGYSTQLQANALISALTLSPAPNLDSISFGTDFFDGIDHCLFVNMLKSLRLRRAALVSSKRFPPLPPAFWDGLDELRRGGLDILTLEGREAADLMDEWGCQIMFH</sequence>
<dbReference type="Proteomes" id="UP001221142">
    <property type="component" value="Unassembled WGS sequence"/>
</dbReference>
<evidence type="ECO:0000313" key="2">
    <source>
        <dbReference type="Proteomes" id="UP001221142"/>
    </source>
</evidence>
<dbReference type="EMBL" id="JARKIF010000080">
    <property type="protein sequence ID" value="KAJ7605175.1"/>
    <property type="molecule type" value="Genomic_DNA"/>
</dbReference>
<gene>
    <name evidence="1" type="ORF">FB45DRAFT_953937</name>
</gene>
<organism evidence="1 2">
    <name type="scientific">Roridomyces roridus</name>
    <dbReference type="NCBI Taxonomy" id="1738132"/>
    <lineage>
        <taxon>Eukaryota</taxon>
        <taxon>Fungi</taxon>
        <taxon>Dikarya</taxon>
        <taxon>Basidiomycota</taxon>
        <taxon>Agaricomycotina</taxon>
        <taxon>Agaricomycetes</taxon>
        <taxon>Agaricomycetidae</taxon>
        <taxon>Agaricales</taxon>
        <taxon>Marasmiineae</taxon>
        <taxon>Mycenaceae</taxon>
        <taxon>Roridomyces</taxon>
    </lineage>
</organism>
<dbReference type="AlphaFoldDB" id="A0AAD7AZ49"/>
<reference evidence="1" key="1">
    <citation type="submission" date="2023-03" db="EMBL/GenBank/DDBJ databases">
        <title>Massive genome expansion in bonnet fungi (Mycena s.s.) driven by repeated elements and novel gene families across ecological guilds.</title>
        <authorList>
            <consortium name="Lawrence Berkeley National Laboratory"/>
            <person name="Harder C.B."/>
            <person name="Miyauchi S."/>
            <person name="Viragh M."/>
            <person name="Kuo A."/>
            <person name="Thoen E."/>
            <person name="Andreopoulos B."/>
            <person name="Lu D."/>
            <person name="Skrede I."/>
            <person name="Drula E."/>
            <person name="Henrissat B."/>
            <person name="Morin E."/>
            <person name="Kohler A."/>
            <person name="Barry K."/>
            <person name="LaButti K."/>
            <person name="Morin E."/>
            <person name="Salamov A."/>
            <person name="Lipzen A."/>
            <person name="Mereny Z."/>
            <person name="Hegedus B."/>
            <person name="Baldrian P."/>
            <person name="Stursova M."/>
            <person name="Weitz H."/>
            <person name="Taylor A."/>
            <person name="Grigoriev I.V."/>
            <person name="Nagy L.G."/>
            <person name="Martin F."/>
            <person name="Kauserud H."/>
        </authorList>
    </citation>
    <scope>NUCLEOTIDE SEQUENCE</scope>
    <source>
        <strain evidence="1">9284</strain>
    </source>
</reference>
<evidence type="ECO:0008006" key="3">
    <source>
        <dbReference type="Google" id="ProtNLM"/>
    </source>
</evidence>